<dbReference type="InterPro" id="IPR048491">
    <property type="entry name" value="XMAP215_CLASP_TOG"/>
</dbReference>
<evidence type="ECO:0000313" key="12">
    <source>
        <dbReference type="EMBL" id="KFD52071.1"/>
    </source>
</evidence>
<dbReference type="Pfam" id="PF21041">
    <property type="entry name" value="XMAP215_CLASP_TOG"/>
    <property type="match status" value="2"/>
</dbReference>
<reference evidence="12 13" key="1">
    <citation type="journal article" date="2014" name="Nat. Genet.">
        <title>Genome and transcriptome of the porcine whipworm Trichuris suis.</title>
        <authorList>
            <person name="Jex A.R."/>
            <person name="Nejsum P."/>
            <person name="Schwarz E.M."/>
            <person name="Hu L."/>
            <person name="Young N.D."/>
            <person name="Hall R.S."/>
            <person name="Korhonen P.K."/>
            <person name="Liao S."/>
            <person name="Thamsborg S."/>
            <person name="Xia J."/>
            <person name="Xu P."/>
            <person name="Wang S."/>
            <person name="Scheerlinck J.P."/>
            <person name="Hofmann A."/>
            <person name="Sternberg P.W."/>
            <person name="Wang J."/>
            <person name="Gasser R.B."/>
        </authorList>
    </citation>
    <scope>NUCLEOTIDE SEQUENCE [LARGE SCALE GENOMIC DNA]</scope>
    <source>
        <strain evidence="12">DCEP-RM93M</strain>
    </source>
</reference>
<organism evidence="12 13">
    <name type="scientific">Trichuris suis</name>
    <name type="common">pig whipworm</name>
    <dbReference type="NCBI Taxonomy" id="68888"/>
    <lineage>
        <taxon>Eukaryota</taxon>
        <taxon>Metazoa</taxon>
        <taxon>Ecdysozoa</taxon>
        <taxon>Nematoda</taxon>
        <taxon>Enoplea</taxon>
        <taxon>Dorylaimia</taxon>
        <taxon>Trichinellida</taxon>
        <taxon>Trichuridae</taxon>
        <taxon>Trichuris</taxon>
    </lineage>
</organism>
<dbReference type="InterPro" id="IPR024395">
    <property type="entry name" value="CLASP_N_dom"/>
</dbReference>
<evidence type="ECO:0000256" key="9">
    <source>
        <dbReference type="PROSITE-ProRule" id="PRU00103"/>
    </source>
</evidence>
<feature type="non-terminal residue" evidence="12">
    <location>
        <position position="1"/>
    </location>
</feature>
<dbReference type="Pfam" id="PF12348">
    <property type="entry name" value="CLASP_N"/>
    <property type="match status" value="1"/>
</dbReference>
<evidence type="ECO:0000256" key="6">
    <source>
        <dbReference type="ARBA" id="ARBA00023212"/>
    </source>
</evidence>
<evidence type="ECO:0000256" key="3">
    <source>
        <dbReference type="ARBA" id="ARBA00022618"/>
    </source>
</evidence>
<dbReference type="GO" id="GO:0061863">
    <property type="term" value="F:microtubule plus end polymerase"/>
    <property type="evidence" value="ECO:0007669"/>
    <property type="project" value="InterPro"/>
</dbReference>
<dbReference type="PROSITE" id="PS50077">
    <property type="entry name" value="HEAT_REPEAT"/>
    <property type="match status" value="1"/>
</dbReference>
<dbReference type="GO" id="GO:0005813">
    <property type="term" value="C:centrosome"/>
    <property type="evidence" value="ECO:0007669"/>
    <property type="project" value="UniProtKB-SubCell"/>
</dbReference>
<dbReference type="Proteomes" id="UP000030764">
    <property type="component" value="Unassembled WGS sequence"/>
</dbReference>
<dbReference type="Gene3D" id="1.25.10.10">
    <property type="entry name" value="Leucine-rich Repeat Variant"/>
    <property type="match status" value="5"/>
</dbReference>
<evidence type="ECO:0000256" key="4">
    <source>
        <dbReference type="ARBA" id="ARBA00022737"/>
    </source>
</evidence>
<dbReference type="GO" id="GO:0051010">
    <property type="term" value="F:microtubule plus-end binding"/>
    <property type="evidence" value="ECO:0007669"/>
    <property type="project" value="InterPro"/>
</dbReference>
<dbReference type="InterPro" id="IPR011989">
    <property type="entry name" value="ARM-like"/>
</dbReference>
<evidence type="ECO:0000256" key="1">
    <source>
        <dbReference type="ARBA" id="ARBA00004300"/>
    </source>
</evidence>
<accession>A0A085M4C5</accession>
<dbReference type="EMBL" id="KL363232">
    <property type="protein sequence ID" value="KFD52071.1"/>
    <property type="molecule type" value="Genomic_DNA"/>
</dbReference>
<dbReference type="GO" id="GO:0051231">
    <property type="term" value="P:spindle elongation"/>
    <property type="evidence" value="ECO:0007669"/>
    <property type="project" value="UniProtKB-ARBA"/>
</dbReference>
<keyword evidence="7" id="KW-0131">Cell cycle</keyword>
<keyword evidence="2" id="KW-0963">Cytoplasm</keyword>
<dbReference type="GO" id="GO:0030951">
    <property type="term" value="P:establishment or maintenance of microtubule cytoskeleton polarity"/>
    <property type="evidence" value="ECO:0007669"/>
    <property type="project" value="InterPro"/>
</dbReference>
<protein>
    <recommendedName>
        <fullName evidence="11">TOG domain-containing protein</fullName>
    </recommendedName>
</protein>
<dbReference type="SMART" id="SM01349">
    <property type="entry name" value="TOG"/>
    <property type="match status" value="5"/>
</dbReference>
<dbReference type="FunFam" id="1.25.10.10:FF:000063">
    <property type="entry name" value="Putative cytoskeleton-associated protein 5"/>
    <property type="match status" value="1"/>
</dbReference>
<evidence type="ECO:0000256" key="5">
    <source>
        <dbReference type="ARBA" id="ARBA00022776"/>
    </source>
</evidence>
<keyword evidence="13" id="KW-1185">Reference proteome</keyword>
<evidence type="ECO:0000256" key="7">
    <source>
        <dbReference type="ARBA" id="ARBA00023306"/>
    </source>
</evidence>
<dbReference type="SUPFAM" id="SSF48371">
    <property type="entry name" value="ARM repeat"/>
    <property type="match status" value="2"/>
</dbReference>
<feature type="region of interest" description="Disordered" evidence="10">
    <location>
        <begin position="1905"/>
        <end position="1926"/>
    </location>
</feature>
<keyword evidence="4" id="KW-0677">Repeat</keyword>
<name>A0A085M4C5_9BILA</name>
<feature type="domain" description="TOG" evidence="11">
    <location>
        <begin position="51"/>
        <end position="280"/>
    </location>
</feature>
<dbReference type="InterPro" id="IPR034085">
    <property type="entry name" value="TOG"/>
</dbReference>
<keyword evidence="3" id="KW-0132">Cell division</keyword>
<gene>
    <name evidence="12" type="ORF">M513_07053</name>
</gene>
<comment type="similarity">
    <text evidence="8">Belongs to the TOG/XMAP215 family.</text>
</comment>
<dbReference type="FunFam" id="1.25.10.10:FF:000050">
    <property type="entry name" value="Cytoskeleton-associated protein 5 isoform X1"/>
    <property type="match status" value="1"/>
</dbReference>
<feature type="region of interest" description="Disordered" evidence="10">
    <location>
        <begin position="1145"/>
        <end position="1166"/>
    </location>
</feature>
<evidence type="ECO:0000256" key="10">
    <source>
        <dbReference type="SAM" id="MobiDB-lite"/>
    </source>
</evidence>
<dbReference type="InterPro" id="IPR016024">
    <property type="entry name" value="ARM-type_fold"/>
</dbReference>
<keyword evidence="6" id="KW-0206">Cytoskeleton</keyword>
<evidence type="ECO:0000256" key="8">
    <source>
        <dbReference type="ARBA" id="ARBA00025722"/>
    </source>
</evidence>
<proteinExistence type="inferred from homology"/>
<feature type="region of interest" description="Disordered" evidence="10">
    <location>
        <begin position="581"/>
        <end position="605"/>
    </location>
</feature>
<feature type="domain" description="TOG" evidence="11">
    <location>
        <begin position="879"/>
        <end position="1122"/>
    </location>
</feature>
<feature type="region of interest" description="Disordered" evidence="10">
    <location>
        <begin position="1818"/>
        <end position="1845"/>
    </location>
</feature>
<feature type="domain" description="TOG" evidence="11">
    <location>
        <begin position="320"/>
        <end position="568"/>
    </location>
</feature>
<sequence length="2006" mass="222272">ELRPKLVSISLYSFHINPDYHCNVEHHFTVSATVFLVRLASGGKLDDRKVTMAGEGEVDFSKLPLEELLIHKNWKARCLGYDNLLKKFASGGSENEPVFAKYAPFIKGAVSDSNISAMEKGLEVAYAFVDQASLSNKLAADLCSALVENCLIAPRRRSVERAQEILLLCVEVERQEAVSNALLAGLQNKKPKIIAGSVVATTNIVRDFGIKNFSVKPFIKVVLGLLEHRDKEIRDDSKQFLIELYRWCGAALKTQLQSVRPILLAELEEEFSKISGQNAAPTRCLRSERKLSVDKASADESAHFQQEEQSAEPEKVDMWEMLDPVNVLAKLPNEFFETLKSPKWLERKDMLELLVKLMVENPRLDPNAQYGELVAVLKNIISKDSNVNVVAVASKCLAHLASGLRKKFSSFAIMCYPVVLGRLKERKPVVVSALVEAVDAISKTVSFDSIAEETVKALSNKSPGVKVQTALFIGRYFSTCSSAVLSKKNLKIVVGPLAKVSSRVRVRCKTISESDPEVRDSAATALASIWNAAGEGTIKPLLGEIADDHLKMKKIKDLAEKQKEEEGAKPQVTVAKVAPAVQEPPKPSAPAKARITKPQSESQKVVQKPKAEVVGKTEEELTDEEVNSQVAIVVDDSLLQSYDSTIWKDRLAALEQIVKTIKGLNPKNLPVQALVRYFVKRHENNFQIQSLKFELYCYLAQKGPNFGIVSFRYCLGECMEKFSDPKLTGHVLRTLTACVEALSISLVADETLRAAMEQKNPKTQAESFSWLSQAIQEFGAAVDLPSLATHIRKGLSATSPVVRAAAVELVGILFWFRGSEVKMMFQSEKSAVLQMIEKQLSKFENCDPPKPRRASNAEQPTAEEGATPATSGGAEFQDDEEETQPVADDMAKQDLTDLISDDLVSELEDKNWKVRLAALDKVQAIIVDSKCISSRLGPLPSILKQRLGDSNKSIAQSALNVCQAIAVHGGPSIKEHVRIIGSAILGVLSDSKPATRQNALRVLNTWVEHAGFKEFLTSEIIPNALKSDSPVLRTEVLSWLSSNIEATHERLPDGDLKLCLPLTFAFLEDRNPDVRRQAQSVLLPLMNVLGYDCMKKAASNLKASSAKTVKELLAKLRPNAIPVNPADQDKKMPCRPEAGSRINQRAGAGVKHVSSTKERSSESSSDTSFSCCLSLVSPSAKQQRFHDEKALRILKWQFATPSAEHVDQLKAQMATVCKAELLTLLFGTELKQQLKAIELLMQAISQCPESALNSLDLILKWCTLRFFETNPSVLIKCLELIQSLLRVCVERQYTWHEYELGSFLPFLLLKLGEQKETIRTTIRQMLDSIVDLSSADKVFPHLMESCKAKNSRLRAECLCAIGALIETYGVSICGSPQVALKAIAQYISDRDNAVRNAALNSLVSAHMHIGEKLYKFVSPLSSKDMSMLEERIRRSNKVLSTPVKPPPPVNSSTIRLVKPVMCNPNQDDANGIVSRETVEPAPTPKKRFEWDKEELGFDPYEDLTVPFPELIDHSDTDEIVKRPFVYEFRSRLYKQHQKRAEVGEPSGDISSALDAVINQVASRDLSSSVVAVCQLQEVINDPVKCFFLRGKVDRLLTVIYFQLQLAQGVYLTDNTADVKTIIALYKAVCNILLATVRMEELMNEATDASLKDLIGQLLTTLCDSRFESVEEFANVKHSINMYVMKLIANCNPTICIVALLRLLRETLQSQSSSDTLLQLVLKCIWKWSGLVPNFVDKLELSRLLLEAHTFFVQFPPSYWSSDSVPDVPCRTVKTIVHLLVKHLGAEKLLAHTDSIDNPERSEAIKYVKKCDSILRKSRQSNKDAAEVGQSPSAPSPAESKLVSTEPWQERLKDILSRVGNKATCKEALAELRAFKASNPTVDLRPYMQSFGAAFQSFINRHLQSDDDQSSVNAGHDHESENSFQSHNYETIVARAYHQRLMQLRKEFGLGALAMSNSTASRTESRSSSGADSVFSSGLTRVSNSSNLESLRRRLEAVKGSCSADGV</sequence>
<feature type="domain" description="TOG" evidence="11">
    <location>
        <begin position="1208"/>
        <end position="1441"/>
    </location>
</feature>
<dbReference type="FunFam" id="1.25.10.10:FF:000019">
    <property type="entry name" value="Cytoskeleton-associated protein 5"/>
    <property type="match status" value="1"/>
</dbReference>
<feature type="region of interest" description="Disordered" evidence="10">
    <location>
        <begin position="843"/>
        <end position="885"/>
    </location>
</feature>
<dbReference type="GO" id="GO:0051301">
    <property type="term" value="P:cell division"/>
    <property type="evidence" value="ECO:0007669"/>
    <property type="project" value="UniProtKB-KW"/>
</dbReference>
<dbReference type="InterPro" id="IPR045110">
    <property type="entry name" value="XMAP215"/>
</dbReference>
<feature type="domain" description="TOG" evidence="11">
    <location>
        <begin position="620"/>
        <end position="849"/>
    </location>
</feature>
<dbReference type="GO" id="GO:0046785">
    <property type="term" value="P:microtubule polymerization"/>
    <property type="evidence" value="ECO:0007669"/>
    <property type="project" value="InterPro"/>
</dbReference>
<comment type="subcellular location">
    <subcellularLocation>
        <location evidence="1">Cytoplasm</location>
        <location evidence="1">Cytoskeleton</location>
        <location evidence="1">Microtubule organizing center</location>
        <location evidence="1">Centrosome</location>
    </subcellularLocation>
</comment>
<dbReference type="InterPro" id="IPR021133">
    <property type="entry name" value="HEAT_type_2"/>
</dbReference>
<keyword evidence="5" id="KW-0498">Mitosis</keyword>
<dbReference type="GO" id="GO:0005874">
    <property type="term" value="C:microtubule"/>
    <property type="evidence" value="ECO:0007669"/>
    <property type="project" value="UniProtKB-ARBA"/>
</dbReference>
<evidence type="ECO:0000259" key="11">
    <source>
        <dbReference type="SMART" id="SM01349"/>
    </source>
</evidence>
<feature type="repeat" description="HEAT" evidence="9">
    <location>
        <begin position="1059"/>
        <end position="1096"/>
    </location>
</feature>
<dbReference type="PANTHER" id="PTHR12609">
    <property type="entry name" value="MICROTUBULE ASSOCIATED PROTEIN XMAP215"/>
    <property type="match status" value="1"/>
</dbReference>
<evidence type="ECO:0000256" key="2">
    <source>
        <dbReference type="ARBA" id="ARBA00022490"/>
    </source>
</evidence>
<evidence type="ECO:0000313" key="13">
    <source>
        <dbReference type="Proteomes" id="UP000030764"/>
    </source>
</evidence>